<evidence type="ECO:0000313" key="2">
    <source>
        <dbReference type="EMBL" id="PON89683.1"/>
    </source>
</evidence>
<organism evidence="2 3">
    <name type="scientific">Trema orientale</name>
    <name type="common">Charcoal tree</name>
    <name type="synonym">Celtis orientalis</name>
    <dbReference type="NCBI Taxonomy" id="63057"/>
    <lineage>
        <taxon>Eukaryota</taxon>
        <taxon>Viridiplantae</taxon>
        <taxon>Streptophyta</taxon>
        <taxon>Embryophyta</taxon>
        <taxon>Tracheophyta</taxon>
        <taxon>Spermatophyta</taxon>
        <taxon>Magnoliopsida</taxon>
        <taxon>eudicotyledons</taxon>
        <taxon>Gunneridae</taxon>
        <taxon>Pentapetalae</taxon>
        <taxon>rosids</taxon>
        <taxon>fabids</taxon>
        <taxon>Rosales</taxon>
        <taxon>Cannabaceae</taxon>
        <taxon>Trema</taxon>
    </lineage>
</organism>
<dbReference type="EMBL" id="JXTC01000091">
    <property type="protein sequence ID" value="PON89683.1"/>
    <property type="molecule type" value="Genomic_DNA"/>
</dbReference>
<feature type="region of interest" description="Disordered" evidence="1">
    <location>
        <begin position="1"/>
        <end position="21"/>
    </location>
</feature>
<evidence type="ECO:0000256" key="1">
    <source>
        <dbReference type="SAM" id="MobiDB-lite"/>
    </source>
</evidence>
<accession>A0A2P5EVX1</accession>
<keyword evidence="3" id="KW-1185">Reference proteome</keyword>
<comment type="caution">
    <text evidence="2">The sequence shown here is derived from an EMBL/GenBank/DDBJ whole genome shotgun (WGS) entry which is preliminary data.</text>
</comment>
<sequence>MKNDSNIPNKSNYADRGTQVSSVRLPDRTVEFLSKIRTSFSPKLKSSSFLSPLSGSSPPTRSVVTGDKTAELLR</sequence>
<evidence type="ECO:0000313" key="3">
    <source>
        <dbReference type="Proteomes" id="UP000237000"/>
    </source>
</evidence>
<feature type="region of interest" description="Disordered" evidence="1">
    <location>
        <begin position="42"/>
        <end position="74"/>
    </location>
</feature>
<name>A0A2P5EVX1_TREOI</name>
<gene>
    <name evidence="2" type="ORF">TorRG33x02_145170</name>
</gene>
<dbReference type="Proteomes" id="UP000237000">
    <property type="component" value="Unassembled WGS sequence"/>
</dbReference>
<reference evidence="3" key="1">
    <citation type="submission" date="2016-06" db="EMBL/GenBank/DDBJ databases">
        <title>Parallel loss of symbiosis genes in relatives of nitrogen-fixing non-legume Parasponia.</title>
        <authorList>
            <person name="Van Velzen R."/>
            <person name="Holmer R."/>
            <person name="Bu F."/>
            <person name="Rutten L."/>
            <person name="Van Zeijl A."/>
            <person name="Liu W."/>
            <person name="Santuari L."/>
            <person name="Cao Q."/>
            <person name="Sharma T."/>
            <person name="Shen D."/>
            <person name="Roswanjaya Y."/>
            <person name="Wardhani T."/>
            <person name="Kalhor M.S."/>
            <person name="Jansen J."/>
            <person name="Van den Hoogen J."/>
            <person name="Gungor B."/>
            <person name="Hartog M."/>
            <person name="Hontelez J."/>
            <person name="Verver J."/>
            <person name="Yang W.-C."/>
            <person name="Schijlen E."/>
            <person name="Repin R."/>
            <person name="Schilthuizen M."/>
            <person name="Schranz E."/>
            <person name="Heidstra R."/>
            <person name="Miyata K."/>
            <person name="Fedorova E."/>
            <person name="Kohlen W."/>
            <person name="Bisseling T."/>
            <person name="Smit S."/>
            <person name="Geurts R."/>
        </authorList>
    </citation>
    <scope>NUCLEOTIDE SEQUENCE [LARGE SCALE GENOMIC DNA]</scope>
    <source>
        <strain evidence="3">cv. RG33-2</strain>
    </source>
</reference>
<dbReference type="AlphaFoldDB" id="A0A2P5EVX1"/>
<proteinExistence type="predicted"/>
<dbReference type="OrthoDB" id="10392542at2759"/>
<dbReference type="InParanoid" id="A0A2P5EVX1"/>
<feature type="compositionally biased region" description="Low complexity" evidence="1">
    <location>
        <begin position="42"/>
        <end position="62"/>
    </location>
</feature>
<protein>
    <submittedName>
        <fullName evidence="2">Uncharacterized protein</fullName>
    </submittedName>
</protein>